<dbReference type="GO" id="GO:0006873">
    <property type="term" value="P:intracellular monoatomic ion homeostasis"/>
    <property type="evidence" value="ECO:0007669"/>
    <property type="project" value="InterPro"/>
</dbReference>
<sequence>MSVGGPAKFLWRLGFAHYWWCFVTLYQRLPTVLPKELHPVYSMFIATPSAASVSWRAIYGEFDAVSRTFFFIALFLYISLVVRINFFRGFKFSLAWWSYTFPMATVYKVPNALNTLGLALYLSIYGIEIFISSFLMSVIDGVTESVAASTSAPACVPKHSFNLRSNRSQKRAERQDDRVQSRSYVPTRGSNTSHKLKPDAEKGEKAWPLYLNNRGRPIGDYAEK</sequence>
<evidence type="ECO:0000256" key="10">
    <source>
        <dbReference type="SAM" id="MobiDB-lite"/>
    </source>
</evidence>
<dbReference type="Proteomes" id="UP000243459">
    <property type="component" value="Chromosome 4"/>
</dbReference>
<dbReference type="InterPro" id="IPR038665">
    <property type="entry name" value="Voltage-dep_anion_channel_sf"/>
</dbReference>
<evidence type="ECO:0000256" key="5">
    <source>
        <dbReference type="ARBA" id="ARBA00022475"/>
    </source>
</evidence>
<dbReference type="InterPro" id="IPR004695">
    <property type="entry name" value="SLAC1/Mae1/Ssu1/TehA"/>
</dbReference>
<evidence type="ECO:0000256" key="2">
    <source>
        <dbReference type="ARBA" id="ARBA00004236"/>
    </source>
</evidence>
<reference evidence="13" key="1">
    <citation type="journal article" date="2017" name="Nat. Commun.">
        <title>The asparagus genome sheds light on the origin and evolution of a young Y chromosome.</title>
        <authorList>
            <person name="Harkess A."/>
            <person name="Zhou J."/>
            <person name="Xu C."/>
            <person name="Bowers J.E."/>
            <person name="Van der Hulst R."/>
            <person name="Ayyampalayam S."/>
            <person name="Mercati F."/>
            <person name="Riccardi P."/>
            <person name="McKain M.R."/>
            <person name="Kakrana A."/>
            <person name="Tang H."/>
            <person name="Ray J."/>
            <person name="Groenendijk J."/>
            <person name="Arikit S."/>
            <person name="Mathioni S.M."/>
            <person name="Nakano M."/>
            <person name="Shan H."/>
            <person name="Telgmann-Rauber A."/>
            <person name="Kanno A."/>
            <person name="Yue Z."/>
            <person name="Chen H."/>
            <person name="Li W."/>
            <person name="Chen Y."/>
            <person name="Xu X."/>
            <person name="Zhang Y."/>
            <person name="Luo S."/>
            <person name="Chen H."/>
            <person name="Gao J."/>
            <person name="Mao Z."/>
            <person name="Pires J.C."/>
            <person name="Luo M."/>
            <person name="Kudrna D."/>
            <person name="Wing R.A."/>
            <person name="Meyers B.C."/>
            <person name="Yi K."/>
            <person name="Kong H."/>
            <person name="Lavrijsen P."/>
            <person name="Sunseri F."/>
            <person name="Falavigna A."/>
            <person name="Ye Y."/>
            <person name="Leebens-Mack J.H."/>
            <person name="Chen G."/>
        </authorList>
    </citation>
    <scope>NUCLEOTIDE SEQUENCE [LARGE SCALE GENOMIC DNA]</scope>
    <source>
        <strain evidence="13">cv. DH0086</strain>
    </source>
</reference>
<name>A0A5P1F3X7_ASPOF</name>
<keyword evidence="9 11" id="KW-0472">Membrane</keyword>
<feature type="compositionally biased region" description="Basic and acidic residues" evidence="10">
    <location>
        <begin position="170"/>
        <end position="180"/>
    </location>
</feature>
<dbReference type="GO" id="GO:0090332">
    <property type="term" value="P:stomatal closure"/>
    <property type="evidence" value="ECO:0007669"/>
    <property type="project" value="TreeGrafter"/>
</dbReference>
<accession>A0A5P1F3X7</accession>
<evidence type="ECO:0000256" key="1">
    <source>
        <dbReference type="ARBA" id="ARBA00004127"/>
    </source>
</evidence>
<organism evidence="12 13">
    <name type="scientific">Asparagus officinalis</name>
    <name type="common">Garden asparagus</name>
    <dbReference type="NCBI Taxonomy" id="4686"/>
    <lineage>
        <taxon>Eukaryota</taxon>
        <taxon>Viridiplantae</taxon>
        <taxon>Streptophyta</taxon>
        <taxon>Embryophyta</taxon>
        <taxon>Tracheophyta</taxon>
        <taxon>Spermatophyta</taxon>
        <taxon>Magnoliopsida</taxon>
        <taxon>Liliopsida</taxon>
        <taxon>Asparagales</taxon>
        <taxon>Asparagaceae</taxon>
        <taxon>Asparagoideae</taxon>
        <taxon>Asparagus</taxon>
    </lineage>
</organism>
<evidence type="ECO:0000313" key="13">
    <source>
        <dbReference type="Proteomes" id="UP000243459"/>
    </source>
</evidence>
<protein>
    <submittedName>
        <fullName evidence="12">Uncharacterized protein</fullName>
    </submittedName>
</protein>
<keyword evidence="7 11" id="KW-1133">Transmembrane helix</keyword>
<feature type="transmembrane region" description="Helical" evidence="11">
    <location>
        <begin position="70"/>
        <end position="98"/>
    </location>
</feature>
<evidence type="ECO:0000256" key="4">
    <source>
        <dbReference type="ARBA" id="ARBA00022448"/>
    </source>
</evidence>
<dbReference type="Pfam" id="PF03595">
    <property type="entry name" value="SLAC1"/>
    <property type="match status" value="1"/>
</dbReference>
<comment type="subcellular location">
    <subcellularLocation>
        <location evidence="2">Cell membrane</location>
    </subcellularLocation>
    <subcellularLocation>
        <location evidence="1">Endomembrane system</location>
        <topology evidence="1">Multi-pass membrane protein</topology>
    </subcellularLocation>
</comment>
<dbReference type="GO" id="GO:0008308">
    <property type="term" value="F:voltage-gated monoatomic anion channel activity"/>
    <property type="evidence" value="ECO:0007669"/>
    <property type="project" value="InterPro"/>
</dbReference>
<dbReference type="GO" id="GO:0005886">
    <property type="term" value="C:plasma membrane"/>
    <property type="evidence" value="ECO:0007669"/>
    <property type="project" value="UniProtKB-SubCell"/>
</dbReference>
<dbReference type="Gramene" id="ONK73068">
    <property type="protein sequence ID" value="ONK73068"/>
    <property type="gene ID" value="A4U43_C04F26820"/>
</dbReference>
<evidence type="ECO:0000256" key="7">
    <source>
        <dbReference type="ARBA" id="ARBA00022989"/>
    </source>
</evidence>
<keyword evidence="8" id="KW-0406">Ion transport</keyword>
<evidence type="ECO:0000256" key="6">
    <source>
        <dbReference type="ARBA" id="ARBA00022692"/>
    </source>
</evidence>
<keyword evidence="5" id="KW-1003">Cell membrane</keyword>
<gene>
    <name evidence="12" type="ORF">A4U43_C04F26820</name>
</gene>
<evidence type="ECO:0000256" key="11">
    <source>
        <dbReference type="SAM" id="Phobius"/>
    </source>
</evidence>
<evidence type="ECO:0000256" key="9">
    <source>
        <dbReference type="ARBA" id="ARBA00023136"/>
    </source>
</evidence>
<dbReference type="EMBL" id="CM007384">
    <property type="protein sequence ID" value="ONK73068.1"/>
    <property type="molecule type" value="Genomic_DNA"/>
</dbReference>
<evidence type="ECO:0000256" key="3">
    <source>
        <dbReference type="ARBA" id="ARBA00007808"/>
    </source>
</evidence>
<keyword evidence="6 11" id="KW-0812">Transmembrane</keyword>
<feature type="transmembrane region" description="Helical" evidence="11">
    <location>
        <begin position="118"/>
        <end position="139"/>
    </location>
</feature>
<keyword evidence="13" id="KW-1185">Reference proteome</keyword>
<keyword evidence="4" id="KW-0813">Transport</keyword>
<dbReference type="InterPro" id="IPR030183">
    <property type="entry name" value="SLAC/SLAH"/>
</dbReference>
<dbReference type="AlphaFoldDB" id="A0A5P1F3X7"/>
<feature type="compositionally biased region" description="Polar residues" evidence="10">
    <location>
        <begin position="181"/>
        <end position="193"/>
    </location>
</feature>
<feature type="region of interest" description="Disordered" evidence="10">
    <location>
        <begin position="165"/>
        <end position="202"/>
    </location>
</feature>
<comment type="similarity">
    <text evidence="3">Belongs to the SLAC1 S-type anion channel family.</text>
</comment>
<proteinExistence type="inferred from homology"/>
<dbReference type="PANTHER" id="PTHR31269">
    <property type="entry name" value="S-TYPE ANION CHANNEL SLAH3"/>
    <property type="match status" value="1"/>
</dbReference>
<dbReference type="PANTHER" id="PTHR31269:SF11">
    <property type="entry name" value="GUARD CELL S-TYPE ANION CHANNEL SLAC1"/>
    <property type="match status" value="1"/>
</dbReference>
<evidence type="ECO:0000313" key="12">
    <source>
        <dbReference type="EMBL" id="ONK73068.1"/>
    </source>
</evidence>
<dbReference type="GO" id="GO:0012505">
    <property type="term" value="C:endomembrane system"/>
    <property type="evidence" value="ECO:0007669"/>
    <property type="project" value="UniProtKB-SubCell"/>
</dbReference>
<dbReference type="Gene3D" id="1.50.10.150">
    <property type="entry name" value="Voltage-dependent anion channel"/>
    <property type="match status" value="1"/>
</dbReference>
<evidence type="ECO:0000256" key="8">
    <source>
        <dbReference type="ARBA" id="ARBA00023065"/>
    </source>
</evidence>